<protein>
    <submittedName>
        <fullName evidence="1">Uncharacterized protein</fullName>
    </submittedName>
</protein>
<sequence>MNEKIEFRCPKCGKLLDGITLDYRLEWLCSKCTEDQSDVLHCERGCKVKAVDLDAGLSCDSKQAHELLTEGQVYEVEKIHVGGWCSSIRLKEFPGKEFNTVHFIRYE</sequence>
<comment type="caution">
    <text evidence="1">The sequence shown here is derived from an EMBL/GenBank/DDBJ whole genome shotgun (WGS) entry which is preliminary data.</text>
</comment>
<dbReference type="Proteomes" id="UP000620327">
    <property type="component" value="Unassembled WGS sequence"/>
</dbReference>
<name>A0A923S9Z5_9FIRM</name>
<accession>A0A923S9Z5</accession>
<evidence type="ECO:0000313" key="1">
    <source>
        <dbReference type="EMBL" id="MBC5769507.1"/>
    </source>
</evidence>
<dbReference type="RefSeq" id="WP_187013852.1">
    <property type="nucleotide sequence ID" value="NZ_JACOQI010000002.1"/>
</dbReference>
<dbReference type="AlphaFoldDB" id="A0A923S9Z5"/>
<keyword evidence="2" id="KW-1185">Reference proteome</keyword>
<gene>
    <name evidence="1" type="ORF">H8Z83_04120</name>
</gene>
<dbReference type="EMBL" id="JACOQI010000002">
    <property type="protein sequence ID" value="MBC5769507.1"/>
    <property type="molecule type" value="Genomic_DNA"/>
</dbReference>
<reference evidence="1" key="1">
    <citation type="submission" date="2020-08" db="EMBL/GenBank/DDBJ databases">
        <title>Genome public.</title>
        <authorList>
            <person name="Liu C."/>
            <person name="Sun Q."/>
        </authorList>
    </citation>
    <scope>NUCLEOTIDE SEQUENCE</scope>
    <source>
        <strain evidence="1">BX15</strain>
    </source>
</reference>
<proteinExistence type="predicted"/>
<organism evidence="1 2">
    <name type="scientific">Dysosmobacter segnis</name>
    <dbReference type="NCBI Taxonomy" id="2763042"/>
    <lineage>
        <taxon>Bacteria</taxon>
        <taxon>Bacillati</taxon>
        <taxon>Bacillota</taxon>
        <taxon>Clostridia</taxon>
        <taxon>Eubacteriales</taxon>
        <taxon>Oscillospiraceae</taxon>
        <taxon>Dysosmobacter</taxon>
    </lineage>
</organism>
<evidence type="ECO:0000313" key="2">
    <source>
        <dbReference type="Proteomes" id="UP000620327"/>
    </source>
</evidence>